<proteinExistence type="predicted"/>
<evidence type="ECO:0000256" key="1">
    <source>
        <dbReference type="ARBA" id="ARBA00004651"/>
    </source>
</evidence>
<dbReference type="PANTHER" id="PTHR35007:SF2">
    <property type="entry name" value="PILUS ASSEMBLE PROTEIN"/>
    <property type="match status" value="1"/>
</dbReference>
<keyword evidence="9" id="KW-1185">Reference proteome</keyword>
<dbReference type="GO" id="GO:0005886">
    <property type="term" value="C:plasma membrane"/>
    <property type="evidence" value="ECO:0007669"/>
    <property type="project" value="UniProtKB-SubCell"/>
</dbReference>
<keyword evidence="4 6" id="KW-1133">Transmembrane helix</keyword>
<evidence type="ECO:0000256" key="4">
    <source>
        <dbReference type="ARBA" id="ARBA00022989"/>
    </source>
</evidence>
<evidence type="ECO:0000256" key="2">
    <source>
        <dbReference type="ARBA" id="ARBA00022475"/>
    </source>
</evidence>
<evidence type="ECO:0000256" key="6">
    <source>
        <dbReference type="SAM" id="Phobius"/>
    </source>
</evidence>
<comment type="subcellular location">
    <subcellularLocation>
        <location evidence="1">Cell membrane</location>
        <topology evidence="1">Multi-pass membrane protein</topology>
    </subcellularLocation>
</comment>
<feature type="transmembrane region" description="Helical" evidence="6">
    <location>
        <begin position="132"/>
        <end position="155"/>
    </location>
</feature>
<dbReference type="RefSeq" id="WP_137335484.1">
    <property type="nucleotide sequence ID" value="NZ_CP040078.1"/>
</dbReference>
<name>A0A4P8IYR8_9BURK</name>
<dbReference type="EMBL" id="CP040078">
    <property type="protein sequence ID" value="QCP52713.1"/>
    <property type="molecule type" value="Genomic_DNA"/>
</dbReference>
<dbReference type="PANTHER" id="PTHR35007">
    <property type="entry name" value="INTEGRAL MEMBRANE PROTEIN-RELATED"/>
    <property type="match status" value="1"/>
</dbReference>
<evidence type="ECO:0000259" key="7">
    <source>
        <dbReference type="Pfam" id="PF00482"/>
    </source>
</evidence>
<dbReference type="Pfam" id="PF00482">
    <property type="entry name" value="T2SSF"/>
    <property type="match status" value="1"/>
</dbReference>
<reference evidence="8 9" key="1">
    <citation type="submission" date="2019-05" db="EMBL/GenBank/DDBJ databases">
        <title>Burkholderia sp. DHOD12, isolated from subtropical forest soil.</title>
        <authorList>
            <person name="Gao Z.-H."/>
            <person name="Qiu L.-H."/>
        </authorList>
    </citation>
    <scope>NUCLEOTIDE SEQUENCE [LARGE SCALE GENOMIC DNA]</scope>
    <source>
        <strain evidence="8 9">DHOD12</strain>
    </source>
</reference>
<evidence type="ECO:0000313" key="9">
    <source>
        <dbReference type="Proteomes" id="UP000298656"/>
    </source>
</evidence>
<feature type="transmembrane region" description="Helical" evidence="6">
    <location>
        <begin position="105"/>
        <end position="126"/>
    </location>
</feature>
<keyword evidence="2" id="KW-1003">Cell membrane</keyword>
<keyword evidence="5 6" id="KW-0472">Membrane</keyword>
<dbReference type="KEGG" id="tvl:FAZ95_26585"/>
<gene>
    <name evidence="8" type="ORF">FAZ95_26585</name>
</gene>
<dbReference type="AlphaFoldDB" id="A0A4P8IYR8"/>
<evidence type="ECO:0000256" key="3">
    <source>
        <dbReference type="ARBA" id="ARBA00022692"/>
    </source>
</evidence>
<feature type="domain" description="Type II secretion system protein GspF" evidence="7">
    <location>
        <begin position="174"/>
        <end position="299"/>
    </location>
</feature>
<dbReference type="Proteomes" id="UP000298656">
    <property type="component" value="Chromosome 2"/>
</dbReference>
<feature type="transmembrane region" description="Helical" evidence="6">
    <location>
        <begin position="6"/>
        <end position="24"/>
    </location>
</feature>
<dbReference type="InterPro" id="IPR018076">
    <property type="entry name" value="T2SS_GspF_dom"/>
</dbReference>
<keyword evidence="3 6" id="KW-0812">Transmembrane</keyword>
<sequence>MKTFDVISLLALMLLLGWAALALAGPRSRVRTQIAQRMRLATSLGNAAPAATSVLRPADLKRGLFQRVAALGERVPMLDPTQRDALKRKLIRAGFRDPRALSTMIGVKLLSGALAGLAALALAPMIPRFGDYLVIRLIAMAGGFVIGLIAPEYALGALIARRRKKISACLADALDLLVICTNAGNSLAVSVKRVAYELRNICPPLSDELTLTADELQIGSDQATALRNLAARVDVPSVHALATTLIQSQQYGTPITQALRTLSHIERAEQLTALEEKSAKLATKITLPMMLFILPTVGLIAAGPAVIRLLAVFRAQ</sequence>
<organism evidence="8 9">
    <name type="scientific">Trinickia violacea</name>
    <dbReference type="NCBI Taxonomy" id="2571746"/>
    <lineage>
        <taxon>Bacteria</taxon>
        <taxon>Pseudomonadati</taxon>
        <taxon>Pseudomonadota</taxon>
        <taxon>Betaproteobacteria</taxon>
        <taxon>Burkholderiales</taxon>
        <taxon>Burkholderiaceae</taxon>
        <taxon>Trinickia</taxon>
    </lineage>
</organism>
<evidence type="ECO:0000256" key="5">
    <source>
        <dbReference type="ARBA" id="ARBA00023136"/>
    </source>
</evidence>
<protein>
    <submittedName>
        <fullName evidence="8">Type II secretion system F family protein</fullName>
    </submittedName>
</protein>
<evidence type="ECO:0000313" key="8">
    <source>
        <dbReference type="EMBL" id="QCP52713.1"/>
    </source>
</evidence>
<feature type="transmembrane region" description="Helical" evidence="6">
    <location>
        <begin position="287"/>
        <end position="311"/>
    </location>
</feature>
<accession>A0A4P8IYR8</accession>
<dbReference type="OrthoDB" id="9810662at2"/>